<evidence type="ECO:0000313" key="1">
    <source>
        <dbReference type="EMBL" id="KGJ87803.1"/>
    </source>
</evidence>
<sequence>MSELSPNTEYLVHTLYKSREAKEIGDILEVECGTESLGCDDWTPVEMERIRFAVLKLATESDSGLENALKLVTTDWRDLLMVAGFGEDLNAHEKWYESVAN</sequence>
<protein>
    <submittedName>
        <fullName evidence="1">Uncharacterized protein</fullName>
    </submittedName>
</protein>
<dbReference type="AlphaFoldDB" id="A0A099KDY7"/>
<dbReference type="RefSeq" id="WP_033084375.1">
    <property type="nucleotide sequence ID" value="NZ_JQEC01000071.1"/>
</dbReference>
<evidence type="ECO:0000313" key="2">
    <source>
        <dbReference type="Proteomes" id="UP000029868"/>
    </source>
</evidence>
<dbReference type="EMBL" id="JQEC01000071">
    <property type="protein sequence ID" value="KGJ87803.1"/>
    <property type="molecule type" value="Genomic_DNA"/>
</dbReference>
<comment type="caution">
    <text evidence="1">The sequence shown here is derived from an EMBL/GenBank/DDBJ whole genome shotgun (WGS) entry which is preliminary data.</text>
</comment>
<organism evidence="1 2">
    <name type="scientific">Colwellia psychrerythraea</name>
    <name type="common">Vibrio psychroerythus</name>
    <dbReference type="NCBI Taxonomy" id="28229"/>
    <lineage>
        <taxon>Bacteria</taxon>
        <taxon>Pseudomonadati</taxon>
        <taxon>Pseudomonadota</taxon>
        <taxon>Gammaproteobacteria</taxon>
        <taxon>Alteromonadales</taxon>
        <taxon>Colwelliaceae</taxon>
        <taxon>Colwellia</taxon>
    </lineage>
</organism>
<reference evidence="1 2" key="1">
    <citation type="submission" date="2014-08" db="EMBL/GenBank/DDBJ databases">
        <title>Genomic and Phenotypic Diversity of Colwellia psychrerythraea strains from Disparate Marine Basins.</title>
        <authorList>
            <person name="Techtmann S.M."/>
            <person name="Stelling S.C."/>
            <person name="Utturkar S.M."/>
            <person name="Alshibli N."/>
            <person name="Harris A."/>
            <person name="Brown S.D."/>
            <person name="Hazen T.C."/>
        </authorList>
    </citation>
    <scope>NUCLEOTIDE SEQUENCE [LARGE SCALE GENOMIC DNA]</scope>
    <source>
        <strain evidence="1 2">GAB14E</strain>
    </source>
</reference>
<proteinExistence type="predicted"/>
<name>A0A099KDY7_COLPS</name>
<gene>
    <name evidence="1" type="ORF">GAB14E_4481</name>
</gene>
<dbReference type="PATRIC" id="fig|28229.3.peg.4464"/>
<dbReference type="Proteomes" id="UP000029868">
    <property type="component" value="Unassembled WGS sequence"/>
</dbReference>
<dbReference type="OrthoDB" id="3078590at2"/>
<accession>A0A099KDY7</accession>